<dbReference type="InterPro" id="IPR046368">
    <property type="entry name" value="Tag1"/>
</dbReference>
<dbReference type="AlphaFoldDB" id="B8M578"/>
<dbReference type="RefSeq" id="XP_002480118.1">
    <property type="nucleotide sequence ID" value="XM_002480073.1"/>
</dbReference>
<evidence type="ECO:0000256" key="1">
    <source>
        <dbReference type="SAM" id="MobiDB-lite"/>
    </source>
</evidence>
<name>B8M578_TALSN</name>
<sequence length="445" mass="48221">MSDIEKPGEEPPVATGAGAANGTAAAQMKSSPTFLDKLSQFTIGRNRGLLPSEKDAATESDENATPPPPLTFWQKVKLHFRRYWVCHLIALIILLAILLPCLFLLIIPAIAQDLLSSGKIVIDSASILQPTNNSVILSIDSHIYVPGPFTVHTDAEHLQLYVPQVGSDYPMALLNLPATKIHKNTSIGEHGQYTVFENYTSWQQFVHNTIFLDKGGLGLKGKVGTRLGKIKKFTLDLDKTIPSNALNQFKGFSIDSASLVLPAESDGTNLIANATLPNQSVLTLEIGNTTVDIKAGSLTIGKGMIENLYLKPGNNSVQIRGTADLKTILANLGSLIAQQGQYIKNGYLSLTTQVTNISYNGSTIRYYTEEMGKLPLTAQTPVLGLLINSLSGFLHGGTANTTNLTSIIANYTNNRLSHESSSDILNNATHLEMVTRHHLERLVKL</sequence>
<keyword evidence="2" id="KW-1133">Transmembrane helix</keyword>
<reference evidence="4" key="1">
    <citation type="journal article" date="2015" name="Genome Announc.">
        <title>Genome sequence of the AIDS-associated pathogen Penicillium marneffei (ATCC18224) and its near taxonomic relative Talaromyces stipitatus (ATCC10500).</title>
        <authorList>
            <person name="Nierman W.C."/>
            <person name="Fedorova-Abrams N.D."/>
            <person name="Andrianopoulos A."/>
        </authorList>
    </citation>
    <scope>NUCLEOTIDE SEQUENCE [LARGE SCALE GENOMIC DNA]</scope>
    <source>
        <strain evidence="4">ATCC 10500 / CBS 375.48 / QM 6759 / NRRL 1006</strain>
    </source>
</reference>
<dbReference type="OMA" id="TSWETFV"/>
<dbReference type="GeneID" id="8106526"/>
<keyword evidence="2" id="KW-0812">Transmembrane</keyword>
<dbReference type="PANTHER" id="PTHR35895:SF2">
    <property type="match status" value="1"/>
</dbReference>
<dbReference type="EMBL" id="EQ962654">
    <property type="protein sequence ID" value="EED19684.1"/>
    <property type="molecule type" value="Genomic_DNA"/>
</dbReference>
<keyword evidence="2" id="KW-0472">Membrane</keyword>
<dbReference type="PANTHER" id="PTHR35895">
    <property type="entry name" value="CHROMOSOME 16, WHOLE GENOME SHOTGUN SEQUENCE"/>
    <property type="match status" value="1"/>
</dbReference>
<feature type="compositionally biased region" description="Low complexity" evidence="1">
    <location>
        <begin position="14"/>
        <end position="26"/>
    </location>
</feature>
<keyword evidence="4" id="KW-1185">Reference proteome</keyword>
<feature type="region of interest" description="Disordered" evidence="1">
    <location>
        <begin position="1"/>
        <end position="31"/>
    </location>
</feature>
<dbReference type="VEuPathDB" id="FungiDB:TSTA_029590"/>
<dbReference type="PhylomeDB" id="B8M578"/>
<gene>
    <name evidence="3" type="ORF">TSTA_029590</name>
</gene>
<evidence type="ECO:0000313" key="4">
    <source>
        <dbReference type="Proteomes" id="UP000001745"/>
    </source>
</evidence>
<evidence type="ECO:0000256" key="2">
    <source>
        <dbReference type="SAM" id="Phobius"/>
    </source>
</evidence>
<proteinExistence type="predicted"/>
<dbReference type="Pfam" id="PF12505">
    <property type="entry name" value="DUF3712"/>
    <property type="match status" value="1"/>
</dbReference>
<dbReference type="HOGENOM" id="CLU_035244_2_0_1"/>
<accession>B8M578</accession>
<dbReference type="STRING" id="441959.B8M578"/>
<dbReference type="OrthoDB" id="10039566at2759"/>
<dbReference type="Proteomes" id="UP000001745">
    <property type="component" value="Unassembled WGS sequence"/>
</dbReference>
<dbReference type="eggNOG" id="ENOG502SJ3Q">
    <property type="taxonomic scope" value="Eukaryota"/>
</dbReference>
<feature type="transmembrane region" description="Helical" evidence="2">
    <location>
        <begin position="84"/>
        <end position="111"/>
    </location>
</feature>
<organism evidence="3 4">
    <name type="scientific">Talaromyces stipitatus (strain ATCC 10500 / CBS 375.48 / QM 6759 / NRRL 1006)</name>
    <name type="common">Penicillium stipitatum</name>
    <dbReference type="NCBI Taxonomy" id="441959"/>
    <lineage>
        <taxon>Eukaryota</taxon>
        <taxon>Fungi</taxon>
        <taxon>Dikarya</taxon>
        <taxon>Ascomycota</taxon>
        <taxon>Pezizomycotina</taxon>
        <taxon>Eurotiomycetes</taxon>
        <taxon>Eurotiomycetidae</taxon>
        <taxon>Eurotiales</taxon>
        <taxon>Trichocomaceae</taxon>
        <taxon>Talaromyces</taxon>
        <taxon>Talaromyces sect. Talaromyces</taxon>
    </lineage>
</organism>
<dbReference type="InParanoid" id="B8M578"/>
<protein>
    <submittedName>
        <fullName evidence="3">Uncharacterized protein</fullName>
    </submittedName>
</protein>
<evidence type="ECO:0000313" key="3">
    <source>
        <dbReference type="EMBL" id="EED19684.1"/>
    </source>
</evidence>
<dbReference type="InterPro" id="IPR022185">
    <property type="entry name" value="DUF3712"/>
</dbReference>
<dbReference type="GO" id="GO:0000329">
    <property type="term" value="C:fungal-type vacuole membrane"/>
    <property type="evidence" value="ECO:0007669"/>
    <property type="project" value="InterPro"/>
</dbReference>